<dbReference type="InterPro" id="IPR050630">
    <property type="entry name" value="WD_repeat_EMAP"/>
</dbReference>
<sequence>MSEPLGLNSVVGFGGGIENGLVVHPDGRTLIYPLGSTIVLRDKNDPRAQEFLQGHSDKVSCLALSKSGRYLASGQITYMGFTADIIIWDLETRQLMHRMALHKVKIQALDFSCDERYLASLGGQDDNALVLWDVETGRAICGSPAHTNFSLTVKFFNNANDRLVTGGNYNLRVWEYDLSNNKLRPTEAQLGQMQRIIKTITVDHRDDFMYCGTSTGDVLQIALDRVMLRNLGPGKEPIKLHATASCEVPTGDVMIGGGDGSLCIMRTAAEGLPGNPKQLKKMAKMAEVKLEGGVTSISLNEVAGRTCSFFVGTAACNIYEVTFELSSGKLTSELVQTAHDSPINDLCFPTEYSDVFATCGVGHIRVWHLGSCRELLRISVPNLEARCVIFSTDGKSIISGWSDGKIRAFGPQSGKLLYTINDAHLKSVTALACTSDSRRIVSGGEEGQVRVWRIGPQSQTLEASMKDHRGTVNSIRIKSNNEEFVSASSDGSCIIWDMRTFKRRVNLFANTFFKAVVYHPDESQLVTTGTDRKITYWDAYDGQAIRIIDGAESAPGSDDINTLAVDCEGEAIVSGGGDKLVRLWGYDEGHCYFVGVAHSGAVNRVAVTPDKSKIVSVGAEGGIFIWDFAQPKTLADL</sequence>
<evidence type="ECO:0000256" key="6">
    <source>
        <dbReference type="ARBA" id="ARBA00022846"/>
    </source>
</evidence>
<name>A0A7R9VFB0_9CHLO</name>
<keyword evidence="7" id="KW-0969">Cilium</keyword>
<dbReference type="Pfam" id="PF00400">
    <property type="entry name" value="WD40"/>
    <property type="match status" value="6"/>
</dbReference>
<dbReference type="CDD" id="cd00200">
    <property type="entry name" value="WD40"/>
    <property type="match status" value="1"/>
</dbReference>
<dbReference type="FunFam" id="2.130.10.10:FF:000173">
    <property type="entry name" value="Cilia- and flagella-associated protein 52"/>
    <property type="match status" value="1"/>
</dbReference>
<dbReference type="SUPFAM" id="SSF50978">
    <property type="entry name" value="WD40 repeat-like"/>
    <property type="match status" value="1"/>
</dbReference>
<dbReference type="PANTHER" id="PTHR13720:SF14">
    <property type="entry name" value="CILIA- AND FLAGELLA-ASSOCIATED PROTEIN 52"/>
    <property type="match status" value="1"/>
</dbReference>
<gene>
    <name evidence="12" type="ORF">CEUR00632_LOCUS12180</name>
</gene>
<dbReference type="AlphaFoldDB" id="A0A7R9VFB0"/>
<dbReference type="InterPro" id="IPR011044">
    <property type="entry name" value="Quino_amine_DH_bsu"/>
</dbReference>
<evidence type="ECO:0000256" key="9">
    <source>
        <dbReference type="ARBA" id="ARBA00029456"/>
    </source>
</evidence>
<keyword evidence="3" id="KW-0963">Cytoplasm</keyword>
<dbReference type="InterPro" id="IPR015943">
    <property type="entry name" value="WD40/YVTN_repeat-like_dom_sf"/>
</dbReference>
<dbReference type="FunFam" id="2.130.10.10:FF:000207">
    <property type="entry name" value="Cilia- and flagella-associated protein 52"/>
    <property type="match status" value="1"/>
</dbReference>
<dbReference type="GO" id="GO:0005930">
    <property type="term" value="C:axoneme"/>
    <property type="evidence" value="ECO:0007669"/>
    <property type="project" value="UniProtKB-ARBA"/>
</dbReference>
<evidence type="ECO:0000256" key="3">
    <source>
        <dbReference type="ARBA" id="ARBA00022490"/>
    </source>
</evidence>
<evidence type="ECO:0000313" key="12">
    <source>
        <dbReference type="EMBL" id="CAD8293749.1"/>
    </source>
</evidence>
<dbReference type="InterPro" id="IPR001680">
    <property type="entry name" value="WD40_rpt"/>
</dbReference>
<feature type="repeat" description="WD" evidence="11">
    <location>
        <begin position="515"/>
        <end position="547"/>
    </location>
</feature>
<keyword evidence="6" id="KW-0282">Flagellum</keyword>
<dbReference type="PROSITE" id="PS50294">
    <property type="entry name" value="WD_REPEATS_REGION"/>
    <property type="match status" value="3"/>
</dbReference>
<comment type="similarity">
    <text evidence="9">Belongs to the CFAP52 family.</text>
</comment>
<dbReference type="SMART" id="SM00320">
    <property type="entry name" value="WD40"/>
    <property type="match status" value="10"/>
</dbReference>
<dbReference type="SUPFAM" id="SSF50969">
    <property type="entry name" value="YVTN repeat-like/Quinoprotein amine dehydrogenase"/>
    <property type="match status" value="1"/>
</dbReference>
<keyword evidence="4 11" id="KW-0853">WD repeat</keyword>
<dbReference type="InterPro" id="IPR036322">
    <property type="entry name" value="WD40_repeat_dom_sf"/>
</dbReference>
<evidence type="ECO:0000256" key="11">
    <source>
        <dbReference type="PROSITE-ProRule" id="PRU00221"/>
    </source>
</evidence>
<dbReference type="PANTHER" id="PTHR13720">
    <property type="entry name" value="WD-40 REPEAT PROTEIN"/>
    <property type="match status" value="1"/>
</dbReference>
<reference evidence="12" key="1">
    <citation type="submission" date="2021-01" db="EMBL/GenBank/DDBJ databases">
        <authorList>
            <person name="Corre E."/>
            <person name="Pelletier E."/>
            <person name="Niang G."/>
            <person name="Scheremetjew M."/>
            <person name="Finn R."/>
            <person name="Kale V."/>
            <person name="Holt S."/>
            <person name="Cochrane G."/>
            <person name="Meng A."/>
            <person name="Brown T."/>
            <person name="Cohen L."/>
        </authorList>
    </citation>
    <scope>NUCLEOTIDE SEQUENCE</scope>
    <source>
        <strain evidence="12">CCMP219</strain>
    </source>
</reference>
<feature type="repeat" description="WD" evidence="11">
    <location>
        <begin position="595"/>
        <end position="636"/>
    </location>
</feature>
<feature type="repeat" description="WD" evidence="11">
    <location>
        <begin position="421"/>
        <end position="454"/>
    </location>
</feature>
<proteinExistence type="inferred from homology"/>
<dbReference type="PROSITE" id="PS50082">
    <property type="entry name" value="WD_REPEATS_2"/>
    <property type="match status" value="4"/>
</dbReference>
<dbReference type="GO" id="GO:0031514">
    <property type="term" value="C:motile cilium"/>
    <property type="evidence" value="ECO:0007669"/>
    <property type="project" value="UniProtKB-SubCell"/>
</dbReference>
<protein>
    <recommendedName>
        <fullName evidence="10">Cilia- and flagella-associated protein 52</fullName>
    </recommendedName>
</protein>
<evidence type="ECO:0000256" key="1">
    <source>
        <dbReference type="ARBA" id="ARBA00004230"/>
    </source>
</evidence>
<evidence type="ECO:0000256" key="7">
    <source>
        <dbReference type="ARBA" id="ARBA00023069"/>
    </source>
</evidence>
<organism evidence="12">
    <name type="scientific">Chlamydomonas euryale</name>
    <dbReference type="NCBI Taxonomy" id="1486919"/>
    <lineage>
        <taxon>Eukaryota</taxon>
        <taxon>Viridiplantae</taxon>
        <taxon>Chlorophyta</taxon>
        <taxon>core chlorophytes</taxon>
        <taxon>Chlorophyceae</taxon>
        <taxon>CS clade</taxon>
        <taxon>Chlamydomonadales</taxon>
        <taxon>Chlamydomonadaceae</taxon>
        <taxon>Chlamydomonas</taxon>
    </lineage>
</organism>
<dbReference type="Gene3D" id="2.130.10.10">
    <property type="entry name" value="YVTN repeat-like/Quinoprotein amine dehydrogenase"/>
    <property type="match status" value="3"/>
</dbReference>
<dbReference type="EMBL" id="HBEC01026451">
    <property type="protein sequence ID" value="CAD8293749.1"/>
    <property type="molecule type" value="Transcribed_RNA"/>
</dbReference>
<keyword evidence="8" id="KW-0966">Cell projection</keyword>
<evidence type="ECO:0000256" key="8">
    <source>
        <dbReference type="ARBA" id="ARBA00023273"/>
    </source>
</evidence>
<keyword evidence="5" id="KW-0677">Repeat</keyword>
<dbReference type="FunFam" id="2.130.10.10:FF:001320">
    <property type="entry name" value="Predicted protein"/>
    <property type="match status" value="1"/>
</dbReference>
<evidence type="ECO:0000256" key="2">
    <source>
        <dbReference type="ARBA" id="ARBA00004496"/>
    </source>
</evidence>
<evidence type="ECO:0000256" key="5">
    <source>
        <dbReference type="ARBA" id="ARBA00022737"/>
    </source>
</evidence>
<evidence type="ECO:0000256" key="10">
    <source>
        <dbReference type="ARBA" id="ARBA00029552"/>
    </source>
</evidence>
<accession>A0A7R9VFB0</accession>
<evidence type="ECO:0000256" key="4">
    <source>
        <dbReference type="ARBA" id="ARBA00022574"/>
    </source>
</evidence>
<comment type="subcellular location">
    <subcellularLocation>
        <location evidence="1">Cell projection</location>
        <location evidence="1">Cilium</location>
        <location evidence="1">Flagellum</location>
    </subcellularLocation>
    <subcellularLocation>
        <location evidence="2">Cytoplasm</location>
    </subcellularLocation>
</comment>
<feature type="repeat" description="WD" evidence="11">
    <location>
        <begin position="465"/>
        <end position="506"/>
    </location>
</feature>